<feature type="transmembrane region" description="Helical" evidence="11">
    <location>
        <begin position="330"/>
        <end position="351"/>
    </location>
</feature>
<evidence type="ECO:0000256" key="2">
    <source>
        <dbReference type="ARBA" id="ARBA00022448"/>
    </source>
</evidence>
<evidence type="ECO:0000256" key="9">
    <source>
        <dbReference type="ARBA" id="ARBA00031636"/>
    </source>
</evidence>
<evidence type="ECO:0000256" key="11">
    <source>
        <dbReference type="SAM" id="Phobius"/>
    </source>
</evidence>
<keyword evidence="2" id="KW-0813">Transport</keyword>
<evidence type="ECO:0000256" key="10">
    <source>
        <dbReference type="SAM" id="MobiDB-lite"/>
    </source>
</evidence>
<evidence type="ECO:0000256" key="1">
    <source>
        <dbReference type="ARBA" id="ARBA00004429"/>
    </source>
</evidence>
<dbReference type="InterPro" id="IPR050222">
    <property type="entry name" value="MATE_MdtK"/>
</dbReference>
<evidence type="ECO:0000256" key="7">
    <source>
        <dbReference type="ARBA" id="ARBA00023065"/>
    </source>
</evidence>
<reference evidence="12 13" key="1">
    <citation type="submission" date="2018-09" db="EMBL/GenBank/DDBJ databases">
        <title>Whole genome based analysis of evolution and adaptive divergence in Indian and Brazilian strains of Azospirillum brasilense.</title>
        <authorList>
            <person name="Singh C."/>
            <person name="Tripathi A.K."/>
        </authorList>
    </citation>
    <scope>NUCLEOTIDE SEQUENCE [LARGE SCALE GENOMIC DNA]</scope>
    <source>
        <strain evidence="12 13">MTCC4035</strain>
        <plasmid evidence="12 13">p5</plasmid>
    </source>
</reference>
<evidence type="ECO:0000256" key="3">
    <source>
        <dbReference type="ARBA" id="ARBA00022449"/>
    </source>
</evidence>
<feature type="transmembrane region" description="Helical" evidence="11">
    <location>
        <begin position="363"/>
        <end position="387"/>
    </location>
</feature>
<feature type="transmembrane region" description="Helical" evidence="11">
    <location>
        <begin position="402"/>
        <end position="419"/>
    </location>
</feature>
<dbReference type="PANTHER" id="PTHR43298:SF2">
    <property type="entry name" value="FMN_FAD EXPORTER YEEO-RELATED"/>
    <property type="match status" value="1"/>
</dbReference>
<feature type="transmembrane region" description="Helical" evidence="11">
    <location>
        <begin position="58"/>
        <end position="84"/>
    </location>
</feature>
<feature type="region of interest" description="Disordered" evidence="10">
    <location>
        <begin position="1"/>
        <end position="26"/>
    </location>
</feature>
<dbReference type="InterPro" id="IPR048279">
    <property type="entry name" value="MdtK-like"/>
</dbReference>
<feature type="transmembrane region" description="Helical" evidence="11">
    <location>
        <begin position="238"/>
        <end position="260"/>
    </location>
</feature>
<feature type="transmembrane region" description="Helical" evidence="11">
    <location>
        <begin position="90"/>
        <end position="113"/>
    </location>
</feature>
<dbReference type="CDD" id="cd13131">
    <property type="entry name" value="MATE_NorM_like"/>
    <property type="match status" value="1"/>
</dbReference>
<dbReference type="AlphaFoldDB" id="A0A4D8PRQ7"/>
<name>A0A4D8PRQ7_9PROT</name>
<dbReference type="KEGG" id="aare:D3093_32680"/>
<dbReference type="GO" id="GO:0015297">
    <property type="term" value="F:antiporter activity"/>
    <property type="evidence" value="ECO:0007669"/>
    <property type="project" value="UniProtKB-KW"/>
</dbReference>
<feature type="transmembrane region" description="Helical" evidence="11">
    <location>
        <begin position="440"/>
        <end position="461"/>
    </location>
</feature>
<feature type="transmembrane region" description="Helical" evidence="11">
    <location>
        <begin position="467"/>
        <end position="486"/>
    </location>
</feature>
<keyword evidence="3" id="KW-0050">Antiport</keyword>
<dbReference type="GO" id="GO:0042910">
    <property type="term" value="F:xenobiotic transmembrane transporter activity"/>
    <property type="evidence" value="ECO:0007669"/>
    <property type="project" value="InterPro"/>
</dbReference>
<organism evidence="12 13">
    <name type="scientific">Azospirillum argentinense</name>
    <dbReference type="NCBI Taxonomy" id="2970906"/>
    <lineage>
        <taxon>Bacteria</taxon>
        <taxon>Pseudomonadati</taxon>
        <taxon>Pseudomonadota</taxon>
        <taxon>Alphaproteobacteria</taxon>
        <taxon>Rhodospirillales</taxon>
        <taxon>Azospirillaceae</taxon>
        <taxon>Azospirillum</taxon>
    </lineage>
</organism>
<evidence type="ECO:0000256" key="6">
    <source>
        <dbReference type="ARBA" id="ARBA00022989"/>
    </source>
</evidence>
<dbReference type="GO" id="GO:0006811">
    <property type="term" value="P:monoatomic ion transport"/>
    <property type="evidence" value="ECO:0007669"/>
    <property type="project" value="UniProtKB-KW"/>
</dbReference>
<dbReference type="PIRSF" id="PIRSF006603">
    <property type="entry name" value="DinF"/>
    <property type="match status" value="1"/>
</dbReference>
<accession>A0A4D8PRQ7</accession>
<keyword evidence="6 11" id="KW-1133">Transmembrane helix</keyword>
<evidence type="ECO:0000313" key="12">
    <source>
        <dbReference type="EMBL" id="QCO00025.1"/>
    </source>
</evidence>
<feature type="transmembrane region" description="Helical" evidence="11">
    <location>
        <begin position="134"/>
        <end position="154"/>
    </location>
</feature>
<proteinExistence type="predicted"/>
<dbReference type="Proteomes" id="UP000298595">
    <property type="component" value="Plasmid p5"/>
</dbReference>
<dbReference type="NCBIfam" id="TIGR00797">
    <property type="entry name" value="matE"/>
    <property type="match status" value="1"/>
</dbReference>
<keyword evidence="8 11" id="KW-0472">Membrane</keyword>
<evidence type="ECO:0000256" key="4">
    <source>
        <dbReference type="ARBA" id="ARBA00022475"/>
    </source>
</evidence>
<keyword evidence="5 11" id="KW-0812">Transmembrane</keyword>
<evidence type="ECO:0000256" key="8">
    <source>
        <dbReference type="ARBA" id="ARBA00023136"/>
    </source>
</evidence>
<feature type="compositionally biased region" description="Low complexity" evidence="10">
    <location>
        <begin position="1"/>
        <end position="14"/>
    </location>
</feature>
<evidence type="ECO:0000256" key="5">
    <source>
        <dbReference type="ARBA" id="ARBA00022692"/>
    </source>
</evidence>
<evidence type="ECO:0000313" key="13">
    <source>
        <dbReference type="Proteomes" id="UP000298595"/>
    </source>
</evidence>
<dbReference type="PANTHER" id="PTHR43298">
    <property type="entry name" value="MULTIDRUG RESISTANCE PROTEIN NORM-RELATED"/>
    <property type="match status" value="1"/>
</dbReference>
<sequence length="510" mass="53982">MPPGYHGAHGARVAAGRRPRRGKADTHIGGLDCASRMNYAPSRNARWRAWTSEIRETLALAYPLAIVNLAQVAIGATDVIMVGWLGPNSLAAATLGANLFYLLYLFGVGLGLATAPMMAQAMGQRQGNVRNVRATVMQGFLLCGAYCIPCWVLLRYAEELLILLGQDHQLAADAQEYMDALQWGLLPSLCFVVSRSFLAAVHRPRPAAAVTVLAVLLNAALDWVLIFGNLGFPELGLVGAGLSSTVSNVVMLVGVLAYCAQSRSVRRYRILSGRVRPDWTRLREMCRIGIPIALSLGVEMTFFLVVTFLMGLMGAAALAAHAIVLQVVQIAYNIPVAVGQAATVRVALAAGRGDLDGVQRAGWSAYLVGAFFMLATAVTLLCAPVRIVEIFLDVSVPENGEAAALAAAFLGLAGLFHVFDGGQVIGSGVLRGLMDTRMPMLFTSVGYWAVGLPFGIVLAFHCGLGGLGLWVGLLAGLVVLAGLMTVRWSQWRKLGLVPGLPAPAGAPSVP</sequence>
<dbReference type="InterPro" id="IPR002528">
    <property type="entry name" value="MATE_fam"/>
</dbReference>
<gene>
    <name evidence="12" type="ORF">D3093_32680</name>
</gene>
<protein>
    <recommendedName>
        <fullName evidence="9">Multidrug-efflux transporter</fullName>
    </recommendedName>
</protein>
<geneLocation type="plasmid" evidence="12 13">
    <name>p5</name>
</geneLocation>
<comment type="subcellular location">
    <subcellularLocation>
        <location evidence="1">Cell inner membrane</location>
        <topology evidence="1">Multi-pass membrane protein</topology>
    </subcellularLocation>
</comment>
<feature type="transmembrane region" description="Helical" evidence="11">
    <location>
        <begin position="180"/>
        <end position="201"/>
    </location>
</feature>
<dbReference type="Pfam" id="PF01554">
    <property type="entry name" value="MatE"/>
    <property type="match status" value="2"/>
</dbReference>
<keyword evidence="4" id="KW-1003">Cell membrane</keyword>
<dbReference type="EMBL" id="CP032326">
    <property type="protein sequence ID" value="QCO00025.1"/>
    <property type="molecule type" value="Genomic_DNA"/>
</dbReference>
<dbReference type="GO" id="GO:0005886">
    <property type="term" value="C:plasma membrane"/>
    <property type="evidence" value="ECO:0007669"/>
    <property type="project" value="UniProtKB-SubCell"/>
</dbReference>
<feature type="transmembrane region" description="Helical" evidence="11">
    <location>
        <begin position="208"/>
        <end position="232"/>
    </location>
</feature>
<keyword evidence="12" id="KW-0614">Plasmid</keyword>
<keyword evidence="7" id="KW-0406">Ion transport</keyword>